<evidence type="ECO:0000313" key="1">
    <source>
        <dbReference type="EMBL" id="EOO00413.1"/>
    </source>
</evidence>
<reference evidence="2" key="1">
    <citation type="journal article" date="2013" name="Genome Announc.">
        <title>Draft genome sequence of the ascomycete Phaeoacremonium aleophilum strain UCR-PA7, a causal agent of the esca disease complex in grapevines.</title>
        <authorList>
            <person name="Blanco-Ulate B."/>
            <person name="Rolshausen P."/>
            <person name="Cantu D."/>
        </authorList>
    </citation>
    <scope>NUCLEOTIDE SEQUENCE [LARGE SCALE GENOMIC DNA]</scope>
    <source>
        <strain evidence="2">UCR-PA7</strain>
    </source>
</reference>
<dbReference type="PANTHER" id="PTHR47843:SF2">
    <property type="entry name" value="BTB DOMAIN-CONTAINING PROTEIN"/>
    <property type="match status" value="1"/>
</dbReference>
<dbReference type="SUPFAM" id="SSF54695">
    <property type="entry name" value="POZ domain"/>
    <property type="match status" value="1"/>
</dbReference>
<dbReference type="Proteomes" id="UP000014074">
    <property type="component" value="Unassembled WGS sequence"/>
</dbReference>
<accession>R8BM18</accession>
<evidence type="ECO:0000313" key="2">
    <source>
        <dbReference type="Proteomes" id="UP000014074"/>
    </source>
</evidence>
<dbReference type="RefSeq" id="XP_007914837.1">
    <property type="nucleotide sequence ID" value="XM_007916646.1"/>
</dbReference>
<gene>
    <name evidence="1" type="ORF">UCRPA7_4076</name>
</gene>
<dbReference type="PANTHER" id="PTHR47843">
    <property type="entry name" value="BTB DOMAIN-CONTAINING PROTEIN-RELATED"/>
    <property type="match status" value="1"/>
</dbReference>
<dbReference type="AlphaFoldDB" id="R8BM18"/>
<dbReference type="InterPro" id="IPR011333">
    <property type="entry name" value="SKP1/BTB/POZ_sf"/>
</dbReference>
<name>R8BM18_PHAM7</name>
<keyword evidence="2" id="KW-1185">Reference proteome</keyword>
<dbReference type="OrthoDB" id="5238527at2759"/>
<dbReference type="KEGG" id="tmn:UCRPA7_4076"/>
<dbReference type="CDD" id="cd18186">
    <property type="entry name" value="BTB_POZ_ZBTB_KLHL-like"/>
    <property type="match status" value="1"/>
</dbReference>
<sequence>MVESGDAMPLNEVLSGRTVVIFVGQDKVKWTLPENLLCKHNDFFKKALRGPFMEKDAVINLPDDDPNAFGLFVQWIYALTLKSVEPESIFSDSAPSAVAFTWIFADKYNDRALQDAAITKLHALSQTRLWTEYLYVEEVNHVFEHTQESAPIRTLIARWIAWNSFVGTNKMEELNAWETILRAGNQAWGEIL</sequence>
<dbReference type="Gene3D" id="3.30.710.10">
    <property type="entry name" value="Potassium Channel Kv1.1, Chain A"/>
    <property type="match status" value="1"/>
</dbReference>
<organism evidence="1 2">
    <name type="scientific">Phaeoacremonium minimum (strain UCR-PA7)</name>
    <name type="common">Esca disease fungus</name>
    <name type="synonym">Togninia minima</name>
    <dbReference type="NCBI Taxonomy" id="1286976"/>
    <lineage>
        <taxon>Eukaryota</taxon>
        <taxon>Fungi</taxon>
        <taxon>Dikarya</taxon>
        <taxon>Ascomycota</taxon>
        <taxon>Pezizomycotina</taxon>
        <taxon>Sordariomycetes</taxon>
        <taxon>Sordariomycetidae</taxon>
        <taxon>Togniniales</taxon>
        <taxon>Togniniaceae</taxon>
        <taxon>Phaeoacremonium</taxon>
    </lineage>
</organism>
<proteinExistence type="predicted"/>
<dbReference type="EMBL" id="KB933094">
    <property type="protein sequence ID" value="EOO00413.1"/>
    <property type="molecule type" value="Genomic_DNA"/>
</dbReference>
<dbReference type="eggNOG" id="ENOG502T17B">
    <property type="taxonomic scope" value="Eukaryota"/>
</dbReference>
<dbReference type="HOGENOM" id="CLU_068279_3_2_1"/>
<dbReference type="GeneID" id="19324490"/>
<protein>
    <submittedName>
        <fullName evidence="1">Putative btb poz domain containing protein</fullName>
    </submittedName>
</protein>